<name>A0A3P7NWF4_9FIRM</name>
<dbReference type="EMBL" id="LR130778">
    <property type="protein sequence ID" value="VDN47245.1"/>
    <property type="molecule type" value="Genomic_DNA"/>
</dbReference>
<gene>
    <name evidence="1" type="ORF">PATL70BA_1362</name>
</gene>
<evidence type="ECO:0000313" key="1">
    <source>
        <dbReference type="EMBL" id="VDN47245.1"/>
    </source>
</evidence>
<sequence>MKNEKKYENIVSVDNATKEIMTYITDELNETIFEGTSESYKKLDGKFQELNQKLAEIHKLANDLNSIVDKGYREFEVKILAEISGTSKSHEESGVLINKGINGLNDKFLSISKTVNEVSNNLTETKNEMSSIQSNINNMFAGYTKKITDDYGTKEEKYTELVNKLNSDIGGHIEKVFDEVSRFGNNANEILCTNSSELLKMNNINEENNKKLLIEIDKIRRIAEYNSLPFYKKWFRRIEND</sequence>
<dbReference type="KEGG" id="cbar:PATL70BA_1362"/>
<keyword evidence="2" id="KW-1185">Reference proteome</keyword>
<accession>A0A3P7NWF4</accession>
<evidence type="ECO:0000313" key="2">
    <source>
        <dbReference type="Proteomes" id="UP000279029"/>
    </source>
</evidence>
<dbReference type="RefSeq" id="WP_125136592.1">
    <property type="nucleotide sequence ID" value="NZ_LR130778.1"/>
</dbReference>
<dbReference type="AlphaFoldDB" id="A0A3P7NWF4"/>
<protein>
    <submittedName>
        <fullName evidence="1">Uncharacterized protein</fullName>
    </submittedName>
</protein>
<reference evidence="1 2" key="1">
    <citation type="submission" date="2018-09" db="EMBL/GenBank/DDBJ databases">
        <authorList>
            <person name="Postec A."/>
        </authorList>
    </citation>
    <scope>NUCLEOTIDE SEQUENCE [LARGE SCALE GENOMIC DNA]</scope>
    <source>
        <strain evidence="1">70B-A</strain>
    </source>
</reference>
<proteinExistence type="predicted"/>
<dbReference type="Proteomes" id="UP000279029">
    <property type="component" value="Chromosome"/>
</dbReference>
<organism evidence="1 2">
    <name type="scientific">Petrocella atlantisensis</name>
    <dbReference type="NCBI Taxonomy" id="2173034"/>
    <lineage>
        <taxon>Bacteria</taxon>
        <taxon>Bacillati</taxon>
        <taxon>Bacillota</taxon>
        <taxon>Clostridia</taxon>
        <taxon>Lachnospirales</taxon>
        <taxon>Vallitaleaceae</taxon>
        <taxon>Petrocella</taxon>
    </lineage>
</organism>